<comment type="caution">
    <text evidence="6">The sequence shown here is derived from an EMBL/GenBank/DDBJ whole genome shotgun (WGS) entry which is preliminary data.</text>
</comment>
<dbReference type="EMBL" id="CAXAMN010027117">
    <property type="protein sequence ID" value="CAK9108510.1"/>
    <property type="molecule type" value="Genomic_DNA"/>
</dbReference>
<feature type="transmembrane region" description="Helical" evidence="5">
    <location>
        <begin position="129"/>
        <end position="150"/>
    </location>
</feature>
<feature type="transmembrane region" description="Helical" evidence="5">
    <location>
        <begin position="42"/>
        <end position="63"/>
    </location>
</feature>
<feature type="transmembrane region" description="Helical" evidence="5">
    <location>
        <begin position="189"/>
        <end position="210"/>
    </location>
</feature>
<name>A0ABP0S892_9DINO</name>
<feature type="transmembrane region" description="Helical" evidence="5">
    <location>
        <begin position="275"/>
        <end position="296"/>
    </location>
</feature>
<keyword evidence="3 5" id="KW-1133">Transmembrane helix</keyword>
<evidence type="ECO:0000256" key="3">
    <source>
        <dbReference type="ARBA" id="ARBA00022989"/>
    </source>
</evidence>
<evidence type="ECO:0000256" key="5">
    <source>
        <dbReference type="SAM" id="Phobius"/>
    </source>
</evidence>
<reference evidence="6 7" key="1">
    <citation type="submission" date="2024-02" db="EMBL/GenBank/DDBJ databases">
        <authorList>
            <person name="Chen Y."/>
            <person name="Shah S."/>
            <person name="Dougan E. K."/>
            <person name="Thang M."/>
            <person name="Chan C."/>
        </authorList>
    </citation>
    <scope>NUCLEOTIDE SEQUENCE [LARGE SCALE GENOMIC DNA]</scope>
</reference>
<dbReference type="Proteomes" id="UP001642484">
    <property type="component" value="Unassembled WGS sequence"/>
</dbReference>
<keyword evidence="4 5" id="KW-0472">Membrane</keyword>
<evidence type="ECO:0000313" key="6">
    <source>
        <dbReference type="EMBL" id="CAK9108510.1"/>
    </source>
</evidence>
<protein>
    <submittedName>
        <fullName evidence="6">Uncharacterized protein</fullName>
    </submittedName>
</protein>
<evidence type="ECO:0000313" key="7">
    <source>
        <dbReference type="Proteomes" id="UP001642484"/>
    </source>
</evidence>
<gene>
    <name evidence="6" type="ORF">CCMP2556_LOCUS50552</name>
</gene>
<feature type="transmembrane region" description="Helical" evidence="5">
    <location>
        <begin position="434"/>
        <end position="454"/>
    </location>
</feature>
<proteinExistence type="predicted"/>
<keyword evidence="7" id="KW-1185">Reference proteome</keyword>
<feature type="transmembrane region" description="Helical" evidence="5">
    <location>
        <begin position="339"/>
        <end position="357"/>
    </location>
</feature>
<comment type="subcellular location">
    <subcellularLocation>
        <location evidence="1">Membrane</location>
        <topology evidence="1">Multi-pass membrane protein</topology>
    </subcellularLocation>
</comment>
<sequence>MSELLWRSLNQKMEAPEDSGESHLRPLSVRDNSGTLAKKKGWGAFWTATLLENMGTILVGLIYPDLAVASLNGGIDPCAGVGAQSLKCQEALSKASAAFSMFGLIGAICSFLCIPIVGTAADHFGRRPLLIFSFLCSKVPTITLLCVAYANISIYFFFAALMITAMVPSTMLFWFWINDMTTQDERVRMFGRLQAFSNLEGIVIPFSAAFMHGKHAVLLLASVRLSAVLTVICFVPESRPPPQLRNSLWGDGRLAFLNRWQGVSKLCSDRSLRTFLPLAFIASGTGAGINSLSFLYCKARFGFQMQNFAPFISVTTLSNAIVNLMLINPLHRVLGLRGLFAFSLVAGTFNLVAFSLAPTPIWLMLACITSGLSNVGNPAIQALMSNLSESVQGMTPGVALGALQAVQSLVLILMPPLFQGIFSFAMSRHPTLLFLPFAVGSMFNLICFLALSYIPKNFFPRSNSE</sequence>
<dbReference type="Gene3D" id="1.20.1250.20">
    <property type="entry name" value="MFS general substrate transporter like domains"/>
    <property type="match status" value="1"/>
</dbReference>
<feature type="transmembrane region" description="Helical" evidence="5">
    <location>
        <begin position="396"/>
        <end position="414"/>
    </location>
</feature>
<accession>A0ABP0S892</accession>
<feature type="transmembrane region" description="Helical" evidence="5">
    <location>
        <begin position="95"/>
        <end position="117"/>
    </location>
</feature>
<dbReference type="PANTHER" id="PTHR23507">
    <property type="entry name" value="ZGC:174356"/>
    <property type="match status" value="1"/>
</dbReference>
<evidence type="ECO:0000256" key="1">
    <source>
        <dbReference type="ARBA" id="ARBA00004141"/>
    </source>
</evidence>
<keyword evidence="2 5" id="KW-0812">Transmembrane</keyword>
<dbReference type="InterPro" id="IPR036259">
    <property type="entry name" value="MFS_trans_sf"/>
</dbReference>
<feature type="transmembrane region" description="Helical" evidence="5">
    <location>
        <begin position="156"/>
        <end position="177"/>
    </location>
</feature>
<dbReference type="PANTHER" id="PTHR23507:SF1">
    <property type="entry name" value="FI18259P1-RELATED"/>
    <property type="match status" value="1"/>
</dbReference>
<dbReference type="Pfam" id="PF07690">
    <property type="entry name" value="MFS_1"/>
    <property type="match status" value="1"/>
</dbReference>
<organism evidence="6 7">
    <name type="scientific">Durusdinium trenchii</name>
    <dbReference type="NCBI Taxonomy" id="1381693"/>
    <lineage>
        <taxon>Eukaryota</taxon>
        <taxon>Sar</taxon>
        <taxon>Alveolata</taxon>
        <taxon>Dinophyceae</taxon>
        <taxon>Suessiales</taxon>
        <taxon>Symbiodiniaceae</taxon>
        <taxon>Durusdinium</taxon>
    </lineage>
</organism>
<feature type="transmembrane region" description="Helical" evidence="5">
    <location>
        <begin position="308"/>
        <end position="327"/>
    </location>
</feature>
<dbReference type="SUPFAM" id="SSF103473">
    <property type="entry name" value="MFS general substrate transporter"/>
    <property type="match status" value="1"/>
</dbReference>
<dbReference type="InterPro" id="IPR011701">
    <property type="entry name" value="MFS"/>
</dbReference>
<evidence type="ECO:0000256" key="4">
    <source>
        <dbReference type="ARBA" id="ARBA00023136"/>
    </source>
</evidence>
<evidence type="ECO:0000256" key="2">
    <source>
        <dbReference type="ARBA" id="ARBA00022692"/>
    </source>
</evidence>
<feature type="transmembrane region" description="Helical" evidence="5">
    <location>
        <begin position="363"/>
        <end position="384"/>
    </location>
</feature>